<evidence type="ECO:0000313" key="2">
    <source>
        <dbReference type="Proteomes" id="UP001428774"/>
    </source>
</evidence>
<dbReference type="RefSeq" id="WP_347166847.1">
    <property type="nucleotide sequence ID" value="NZ_JBDNCH010000002.1"/>
</dbReference>
<dbReference type="AlphaFoldDB" id="A0AAW9SRT6"/>
<dbReference type="Gene3D" id="1.20.1050.10">
    <property type="match status" value="1"/>
</dbReference>
<evidence type="ECO:0000313" key="1">
    <source>
        <dbReference type="EMBL" id="MEN9061815.1"/>
    </source>
</evidence>
<sequence>MKWPSPRAKLRLPGVNERINERLQEASDRLGTAEWFGGSFSAGDLMMVSVLRIIEGEGLVEAFPNLAAYVARASERTGLQTGPVRSACRLHGQSAARFR</sequence>
<dbReference type="EMBL" id="JBDNCH010000002">
    <property type="protein sequence ID" value="MEN9061815.1"/>
    <property type="molecule type" value="Genomic_DNA"/>
</dbReference>
<dbReference type="Proteomes" id="UP001428774">
    <property type="component" value="Unassembled WGS sequence"/>
</dbReference>
<keyword evidence="2" id="KW-1185">Reference proteome</keyword>
<proteinExistence type="predicted"/>
<evidence type="ECO:0008006" key="3">
    <source>
        <dbReference type="Google" id="ProtNLM"/>
    </source>
</evidence>
<protein>
    <recommendedName>
        <fullName evidence="3">GST C-terminal domain-containing protein</fullName>
    </recommendedName>
</protein>
<organism evidence="1 2">
    <name type="scientific">Ponticoccus litoralis</name>
    <dbReference type="NCBI Taxonomy" id="422297"/>
    <lineage>
        <taxon>Bacteria</taxon>
        <taxon>Pseudomonadati</taxon>
        <taxon>Pseudomonadota</taxon>
        <taxon>Alphaproteobacteria</taxon>
        <taxon>Rhodobacterales</taxon>
        <taxon>Roseobacteraceae</taxon>
        <taxon>Ponticoccus</taxon>
    </lineage>
</organism>
<gene>
    <name evidence="1" type="ORF">ABFB10_13100</name>
</gene>
<dbReference type="SUPFAM" id="SSF47616">
    <property type="entry name" value="GST C-terminal domain-like"/>
    <property type="match status" value="1"/>
</dbReference>
<accession>A0AAW9SRT6</accession>
<name>A0AAW9SRT6_9RHOB</name>
<comment type="caution">
    <text evidence="1">The sequence shown here is derived from an EMBL/GenBank/DDBJ whole genome shotgun (WGS) entry which is preliminary data.</text>
</comment>
<reference evidence="1 2" key="1">
    <citation type="submission" date="2024-05" db="EMBL/GenBank/DDBJ databases">
        <title>Genome sequence of Ponticoccus litoralis KCCM 90028.</title>
        <authorList>
            <person name="Kim J.M."/>
            <person name="Lee J.K."/>
            <person name="Choi B.J."/>
            <person name="Bayburt H."/>
            <person name="Baek J.H."/>
            <person name="Jeon C.O."/>
        </authorList>
    </citation>
    <scope>NUCLEOTIDE SEQUENCE [LARGE SCALE GENOMIC DNA]</scope>
    <source>
        <strain evidence="1 2">KCCM 90028</strain>
    </source>
</reference>
<dbReference type="InterPro" id="IPR036282">
    <property type="entry name" value="Glutathione-S-Trfase_C_sf"/>
</dbReference>